<name>A0AAQ3L868_9LILI</name>
<gene>
    <name evidence="7" type="ORF">Cni_G27654</name>
</gene>
<evidence type="ECO:0000256" key="2">
    <source>
        <dbReference type="ARBA" id="ARBA00008707"/>
    </source>
</evidence>
<accession>A0AAQ3L868</accession>
<evidence type="ECO:0000256" key="5">
    <source>
        <dbReference type="ARBA" id="ARBA00023136"/>
    </source>
</evidence>
<comment type="subcellular location">
    <subcellularLocation>
        <location evidence="1">Membrane</location>
        <topology evidence="1">Multi-pass membrane protein</topology>
    </subcellularLocation>
</comment>
<keyword evidence="5 6" id="KW-0472">Membrane</keyword>
<dbReference type="AlphaFoldDB" id="A0AAQ3L868"/>
<comment type="similarity">
    <text evidence="2">Belongs to the plant DMP1 protein family.</text>
</comment>
<evidence type="ECO:0000256" key="3">
    <source>
        <dbReference type="ARBA" id="ARBA00022692"/>
    </source>
</evidence>
<reference evidence="7 8" key="1">
    <citation type="submission" date="2023-10" db="EMBL/GenBank/DDBJ databases">
        <title>Chromosome-scale genome assembly provides insights into flower coloration mechanisms of Canna indica.</title>
        <authorList>
            <person name="Li C."/>
        </authorList>
    </citation>
    <scope>NUCLEOTIDE SEQUENCE [LARGE SCALE GENOMIC DNA]</scope>
    <source>
        <tissue evidence="7">Flower</tissue>
    </source>
</reference>
<dbReference type="GO" id="GO:0010256">
    <property type="term" value="P:endomembrane system organization"/>
    <property type="evidence" value="ECO:0007669"/>
    <property type="project" value="TreeGrafter"/>
</dbReference>
<evidence type="ECO:0000313" key="7">
    <source>
        <dbReference type="EMBL" id="WOL18857.1"/>
    </source>
</evidence>
<feature type="transmembrane region" description="Helical" evidence="6">
    <location>
        <begin position="51"/>
        <end position="69"/>
    </location>
</feature>
<keyword evidence="4 6" id="KW-1133">Transmembrane helix</keyword>
<dbReference type="GO" id="GO:0016020">
    <property type="term" value="C:membrane"/>
    <property type="evidence" value="ECO:0007669"/>
    <property type="project" value="UniProtKB-SubCell"/>
</dbReference>
<evidence type="ECO:0000256" key="6">
    <source>
        <dbReference type="SAM" id="Phobius"/>
    </source>
</evidence>
<dbReference type="GO" id="GO:0005737">
    <property type="term" value="C:cytoplasm"/>
    <property type="evidence" value="ECO:0007669"/>
    <property type="project" value="UniProtKB-ARBA"/>
</dbReference>
<evidence type="ECO:0000256" key="4">
    <source>
        <dbReference type="ARBA" id="ARBA00022989"/>
    </source>
</evidence>
<dbReference type="Proteomes" id="UP001327560">
    <property type="component" value="Chromosome 9"/>
</dbReference>
<dbReference type="PANTHER" id="PTHR31621:SF5">
    <property type="entry name" value="PROTEIN DMP10"/>
    <property type="match status" value="1"/>
</dbReference>
<keyword evidence="8" id="KW-1185">Reference proteome</keyword>
<evidence type="ECO:0000313" key="8">
    <source>
        <dbReference type="Proteomes" id="UP001327560"/>
    </source>
</evidence>
<feature type="transmembrane region" description="Helical" evidence="6">
    <location>
        <begin position="158"/>
        <end position="177"/>
    </location>
</feature>
<feature type="transmembrane region" description="Helical" evidence="6">
    <location>
        <begin position="118"/>
        <end position="138"/>
    </location>
</feature>
<dbReference type="Pfam" id="PF05078">
    <property type="entry name" value="DUF679"/>
    <property type="match status" value="1"/>
</dbReference>
<evidence type="ECO:0000256" key="1">
    <source>
        <dbReference type="ARBA" id="ARBA00004141"/>
    </source>
</evidence>
<keyword evidence="3 6" id="KW-0812">Transmembrane</keyword>
<dbReference type="InterPro" id="IPR007770">
    <property type="entry name" value="DMP"/>
</dbReference>
<organism evidence="7 8">
    <name type="scientific">Canna indica</name>
    <name type="common">Indian-shot</name>
    <dbReference type="NCBI Taxonomy" id="4628"/>
    <lineage>
        <taxon>Eukaryota</taxon>
        <taxon>Viridiplantae</taxon>
        <taxon>Streptophyta</taxon>
        <taxon>Embryophyta</taxon>
        <taxon>Tracheophyta</taxon>
        <taxon>Spermatophyta</taxon>
        <taxon>Magnoliopsida</taxon>
        <taxon>Liliopsida</taxon>
        <taxon>Zingiberales</taxon>
        <taxon>Cannaceae</taxon>
        <taxon>Canna</taxon>
    </lineage>
</organism>
<proteinExistence type="inferred from homology"/>
<sequence length="195" mass="21504">MTTQRPPMVIDKTLSSAANLVKLLPSGTVLAFQALSPPFSNRGVCHASNKYLTAALVLFCALACALLSFTDSLKGRDGKLYYGVATFKGFYVLNYEGGDDGEQDEQHKVFDDLRRYRLRLLDCVHAVFAVVMFLTVAFSDTDVVSCFFPVAGDDMRQLLINLPMGAGFMASIVFLIFPTTRKGIGYSDMHHQDHS</sequence>
<protein>
    <submittedName>
        <fullName evidence="7">Uncharacterized protein</fullName>
    </submittedName>
</protein>
<feature type="transmembrane region" description="Helical" evidence="6">
    <location>
        <begin position="20"/>
        <end position="39"/>
    </location>
</feature>
<dbReference type="PANTHER" id="PTHR31621">
    <property type="entry name" value="PROTEIN DMP3"/>
    <property type="match status" value="1"/>
</dbReference>
<dbReference type="EMBL" id="CP136898">
    <property type="protein sequence ID" value="WOL18857.1"/>
    <property type="molecule type" value="Genomic_DNA"/>
</dbReference>